<feature type="transmembrane region" description="Helical" evidence="8">
    <location>
        <begin position="202"/>
        <end position="222"/>
    </location>
</feature>
<dbReference type="PROSITE" id="PS50893">
    <property type="entry name" value="ABC_TRANSPORTER_2"/>
    <property type="match status" value="1"/>
</dbReference>
<evidence type="ECO:0000259" key="9">
    <source>
        <dbReference type="PROSITE" id="PS50893"/>
    </source>
</evidence>
<name>A0A367EVV4_9ACTN</name>
<comment type="subcellular location">
    <subcellularLocation>
        <location evidence="1">Cell membrane</location>
        <topology evidence="1">Multi-pass membrane protein</topology>
    </subcellularLocation>
</comment>
<dbReference type="Gene3D" id="3.40.50.300">
    <property type="entry name" value="P-loop containing nucleotide triphosphate hydrolases"/>
    <property type="match status" value="1"/>
</dbReference>
<dbReference type="GO" id="GO:0005524">
    <property type="term" value="F:ATP binding"/>
    <property type="evidence" value="ECO:0007669"/>
    <property type="project" value="UniProtKB-KW"/>
</dbReference>
<dbReference type="InterPro" id="IPR011527">
    <property type="entry name" value="ABC1_TM_dom"/>
</dbReference>
<organism evidence="11 12">
    <name type="scientific">Streptomyces reniochalinae</name>
    <dbReference type="NCBI Taxonomy" id="2250578"/>
    <lineage>
        <taxon>Bacteria</taxon>
        <taxon>Bacillati</taxon>
        <taxon>Actinomycetota</taxon>
        <taxon>Actinomycetes</taxon>
        <taxon>Kitasatosporales</taxon>
        <taxon>Streptomycetaceae</taxon>
        <taxon>Streptomyces</taxon>
    </lineage>
</organism>
<dbReference type="InterPro" id="IPR003593">
    <property type="entry name" value="AAA+_ATPase"/>
</dbReference>
<feature type="compositionally biased region" description="Low complexity" evidence="7">
    <location>
        <begin position="21"/>
        <end position="37"/>
    </location>
</feature>
<dbReference type="GO" id="GO:0015421">
    <property type="term" value="F:ABC-type oligopeptide transporter activity"/>
    <property type="evidence" value="ECO:0007669"/>
    <property type="project" value="TreeGrafter"/>
</dbReference>
<dbReference type="PANTHER" id="PTHR43394">
    <property type="entry name" value="ATP-DEPENDENT PERMEASE MDL1, MITOCHONDRIAL"/>
    <property type="match status" value="1"/>
</dbReference>
<evidence type="ECO:0000256" key="2">
    <source>
        <dbReference type="ARBA" id="ARBA00022692"/>
    </source>
</evidence>
<keyword evidence="5 8" id="KW-1133">Transmembrane helix</keyword>
<dbReference type="InterPro" id="IPR036640">
    <property type="entry name" value="ABC1_TM_sf"/>
</dbReference>
<protein>
    <submittedName>
        <fullName evidence="11">ABC transporter ATP-binding protein</fullName>
    </submittedName>
</protein>
<dbReference type="Proteomes" id="UP000253507">
    <property type="component" value="Unassembled WGS sequence"/>
</dbReference>
<feature type="transmembrane region" description="Helical" evidence="8">
    <location>
        <begin position="228"/>
        <end position="246"/>
    </location>
</feature>
<feature type="domain" description="ABC transmembrane type-1" evidence="10">
    <location>
        <begin position="60"/>
        <end position="370"/>
    </location>
</feature>
<sequence>MTHTPGAPGRGSAPAQEHFPARGPRASRRQPAPAQRSGGPNAPADRLLLTEGRRHRWRTATLFVCATAAAGASLALPAALGHTLDLLLTGAGTGAGTGQGTGSTGTESTGVDGATASGMGMSGTGVGGWLAVCAALTCALIVLDAAETVLTGTLNSRTTARLRSRIAGHLLAVSPLRASRFSSGDLVTRCTGNAAHAGTGPAGAASALAALVTPVGGLVALALLDLRLAAVFAAGTPLLVLLLRAFSRTSTACVTRYQEAQARIAGRLVEALAGARTIAAAGIERQERARVLEPLADLSEHGHRTWRVQGRATAQAAVLVPLLQIAVVAVGGLLVGEGELSVGGLVAATRYAALAAGVGTLVGQLNALVRSRTAALRLAQVLAVPPLREGHRALPEATARSGGGRLELRGVHASYGDEPVLRDVDLVVPAGATVAVVGRSGSGKSLLAAVAGRLAEPEAGRVLLDGVDLADLTSAQLRRAVGFAFERPVLFGATVGEAIAAGVPAGHGPPGARVAHAAAMACADDFVRTLPHGYDTPREQAPLSGGEVQRVGLARAFAQDTRVLILDDATSSLDTVTELRVTRALTSAGEGAHTRLVVAHRASTAARADLTAWLEGGRIRAVAPHQHLWKTPAYRALFGSGADE</sequence>
<dbReference type="SUPFAM" id="SSF52540">
    <property type="entry name" value="P-loop containing nucleoside triphosphate hydrolases"/>
    <property type="match status" value="1"/>
</dbReference>
<feature type="transmembrane region" description="Helical" evidence="8">
    <location>
        <begin position="316"/>
        <end position="336"/>
    </location>
</feature>
<evidence type="ECO:0000256" key="8">
    <source>
        <dbReference type="SAM" id="Phobius"/>
    </source>
</evidence>
<evidence type="ECO:0000256" key="6">
    <source>
        <dbReference type="ARBA" id="ARBA00023136"/>
    </source>
</evidence>
<dbReference type="SUPFAM" id="SSF90123">
    <property type="entry name" value="ABC transporter transmembrane region"/>
    <property type="match status" value="1"/>
</dbReference>
<evidence type="ECO:0000256" key="5">
    <source>
        <dbReference type="ARBA" id="ARBA00022989"/>
    </source>
</evidence>
<reference evidence="11 12" key="1">
    <citation type="submission" date="2018-06" db="EMBL/GenBank/DDBJ databases">
        <title>Streptomyces reniochalinae sp. nov. and Streptomyces diacarnus sp. nov. from marine sponges.</title>
        <authorList>
            <person name="Li L."/>
        </authorList>
    </citation>
    <scope>NUCLEOTIDE SEQUENCE [LARGE SCALE GENOMIC DNA]</scope>
    <source>
        <strain evidence="11 12">LHW50302</strain>
    </source>
</reference>
<dbReference type="EMBL" id="QOIM01000025">
    <property type="protein sequence ID" value="RCG22258.1"/>
    <property type="molecule type" value="Genomic_DNA"/>
</dbReference>
<dbReference type="Gene3D" id="1.20.1560.10">
    <property type="entry name" value="ABC transporter type 1, transmembrane domain"/>
    <property type="match status" value="1"/>
</dbReference>
<dbReference type="InterPro" id="IPR039421">
    <property type="entry name" value="Type_1_exporter"/>
</dbReference>
<keyword evidence="2 8" id="KW-0812">Transmembrane</keyword>
<evidence type="ECO:0000256" key="4">
    <source>
        <dbReference type="ARBA" id="ARBA00022840"/>
    </source>
</evidence>
<keyword evidence="3" id="KW-0547">Nucleotide-binding</keyword>
<feature type="transmembrane region" description="Helical" evidence="8">
    <location>
        <begin position="60"/>
        <end position="80"/>
    </location>
</feature>
<accession>A0A367EVV4</accession>
<proteinExistence type="predicted"/>
<dbReference type="AlphaFoldDB" id="A0A367EVV4"/>
<evidence type="ECO:0000256" key="3">
    <source>
        <dbReference type="ARBA" id="ARBA00022741"/>
    </source>
</evidence>
<dbReference type="PANTHER" id="PTHR43394:SF1">
    <property type="entry name" value="ATP-BINDING CASSETTE SUB-FAMILY B MEMBER 10, MITOCHONDRIAL"/>
    <property type="match status" value="1"/>
</dbReference>
<evidence type="ECO:0000313" key="11">
    <source>
        <dbReference type="EMBL" id="RCG22258.1"/>
    </source>
</evidence>
<evidence type="ECO:0000256" key="7">
    <source>
        <dbReference type="SAM" id="MobiDB-lite"/>
    </source>
</evidence>
<dbReference type="InterPro" id="IPR027417">
    <property type="entry name" value="P-loop_NTPase"/>
</dbReference>
<dbReference type="InterPro" id="IPR003439">
    <property type="entry name" value="ABC_transporter-like_ATP-bd"/>
</dbReference>
<feature type="region of interest" description="Disordered" evidence="7">
    <location>
        <begin position="1"/>
        <end position="45"/>
    </location>
</feature>
<keyword evidence="12" id="KW-1185">Reference proteome</keyword>
<dbReference type="Pfam" id="PF00005">
    <property type="entry name" value="ABC_tran"/>
    <property type="match status" value="1"/>
</dbReference>
<dbReference type="GO" id="GO:0005886">
    <property type="term" value="C:plasma membrane"/>
    <property type="evidence" value="ECO:0007669"/>
    <property type="project" value="UniProtKB-SubCell"/>
</dbReference>
<feature type="domain" description="ABC transporter" evidence="9">
    <location>
        <begin position="406"/>
        <end position="641"/>
    </location>
</feature>
<dbReference type="GO" id="GO:0016887">
    <property type="term" value="F:ATP hydrolysis activity"/>
    <property type="evidence" value="ECO:0007669"/>
    <property type="project" value="InterPro"/>
</dbReference>
<keyword evidence="6 8" id="KW-0472">Membrane</keyword>
<dbReference type="SMART" id="SM00382">
    <property type="entry name" value="AAA"/>
    <property type="match status" value="1"/>
</dbReference>
<dbReference type="CDD" id="cd03228">
    <property type="entry name" value="ABCC_MRP_Like"/>
    <property type="match status" value="1"/>
</dbReference>
<dbReference type="PROSITE" id="PS50929">
    <property type="entry name" value="ABC_TM1F"/>
    <property type="match status" value="1"/>
</dbReference>
<dbReference type="OrthoDB" id="9806127at2"/>
<evidence type="ECO:0000259" key="10">
    <source>
        <dbReference type="PROSITE" id="PS50929"/>
    </source>
</evidence>
<evidence type="ECO:0000256" key="1">
    <source>
        <dbReference type="ARBA" id="ARBA00004651"/>
    </source>
</evidence>
<comment type="caution">
    <text evidence="11">The sequence shown here is derived from an EMBL/GenBank/DDBJ whole genome shotgun (WGS) entry which is preliminary data.</text>
</comment>
<gene>
    <name evidence="11" type="ORF">DQ392_07160</name>
</gene>
<feature type="transmembrane region" description="Helical" evidence="8">
    <location>
        <begin position="129"/>
        <end position="154"/>
    </location>
</feature>
<evidence type="ECO:0000313" key="12">
    <source>
        <dbReference type="Proteomes" id="UP000253507"/>
    </source>
</evidence>
<keyword evidence="4 11" id="KW-0067">ATP-binding</keyword>
<dbReference type="RefSeq" id="WP_114014652.1">
    <property type="nucleotide sequence ID" value="NZ_QOIM01000025.1"/>
</dbReference>
<feature type="transmembrane region" description="Helical" evidence="8">
    <location>
        <begin position="348"/>
        <end position="369"/>
    </location>
</feature>
<dbReference type="Pfam" id="PF00664">
    <property type="entry name" value="ABC_membrane"/>
    <property type="match status" value="1"/>
</dbReference>